<dbReference type="Pfam" id="PF00817">
    <property type="entry name" value="IMS"/>
    <property type="match status" value="1"/>
</dbReference>
<dbReference type="GO" id="GO:0003684">
    <property type="term" value="F:damaged DNA binding"/>
    <property type="evidence" value="ECO:0007669"/>
    <property type="project" value="InterPro"/>
</dbReference>
<comment type="subcellular location">
    <subcellularLocation>
        <location evidence="1">Nucleus</location>
    </subcellularLocation>
</comment>
<keyword evidence="2" id="KW-0808">Transferase</keyword>
<evidence type="ECO:0000256" key="1">
    <source>
        <dbReference type="ARBA" id="ARBA00004123"/>
    </source>
</evidence>
<dbReference type="InterPro" id="IPR043128">
    <property type="entry name" value="Rev_trsase/Diguanyl_cyclase"/>
</dbReference>
<dbReference type="Proteomes" id="UP001209570">
    <property type="component" value="Unassembled WGS sequence"/>
</dbReference>
<dbReference type="SUPFAM" id="SSF100879">
    <property type="entry name" value="Lesion bypass DNA polymerase (Y-family), little finger domain"/>
    <property type="match status" value="1"/>
</dbReference>
<evidence type="ECO:0000313" key="10">
    <source>
        <dbReference type="EMBL" id="KAJ0397757.1"/>
    </source>
</evidence>
<dbReference type="InterPro" id="IPR043502">
    <property type="entry name" value="DNA/RNA_pol_sf"/>
</dbReference>
<evidence type="ECO:0000256" key="7">
    <source>
        <dbReference type="ARBA" id="ARBA00023204"/>
    </source>
</evidence>
<feature type="domain" description="UmuC" evidence="9">
    <location>
        <begin position="8"/>
        <end position="130"/>
    </location>
</feature>
<dbReference type="Gene3D" id="3.15.10.10">
    <property type="entry name" value="Bactericidal permeability-increasing protein, domain 1"/>
    <property type="match status" value="1"/>
</dbReference>
<proteinExistence type="predicted"/>
<dbReference type="GO" id="GO:0005634">
    <property type="term" value="C:nucleus"/>
    <property type="evidence" value="ECO:0007669"/>
    <property type="project" value="UniProtKB-SubCell"/>
</dbReference>
<keyword evidence="3" id="KW-0548">Nucleotidyltransferase</keyword>
<dbReference type="GO" id="GO:0046872">
    <property type="term" value="F:metal ion binding"/>
    <property type="evidence" value="ECO:0007669"/>
    <property type="project" value="UniProtKB-KW"/>
</dbReference>
<evidence type="ECO:0000256" key="3">
    <source>
        <dbReference type="ARBA" id="ARBA00022695"/>
    </source>
</evidence>
<keyword evidence="4" id="KW-0479">Metal-binding</keyword>
<sequence length="832" mass="93011">MAPATRVIVHLDLDCFYAQVEQRRLNIPRDEPVAVQQWGSLLAINYVARKFGIGRMDNVADARKKCPQIHLPHVETLGENRKPGSVFDRTHQKAILRRYRMASKEIFEILARFAPICERASIDEAYLDVTQQVLDKMTQMDTVSTDFCADEVNSDTKVVGVTPLDGVGKEVEIDQFSAFPLTEEERMLCIGAQVAREIRKTIFVELGFTLDDLVQELGRETALYVHQVCQGDDGNDPVNAAKVDVKAFSANKQFDEKSQLQDVDQLKYWLPILAEEVVERCEEERTENKRFPAQAMVYFTRVGAKSKGRSFQIALDATTESVVKSAMSALQNDLSSMFPCCNLCLHVKDFMPIGSRVSSISTFFTKCADSSAGIDESFDQHRALVQSNATEMSSLLEKRKISAFFAASSASIPDNTQKPNEEVSEPAHSSDAEEFIDRMKDHCLDFFMSVLPTIKVDTISGIEEGIEYSLSKLDLSNFRVRKERVKVRMGTVADEELFTVRATHLTALLKGFQWTFAQKYFPYAHGGGLADAELSGGVISLGFKAEKTVVNDETGEFRPTLVLNSMEIEIRQELKITLIRDYLAKTMESKLLRHMIKFLATLNEQMDNIVFKQEGPFGLRLRNRPMAPYGAIVLGFADGPDGKKGIAELSGKVQPGYILTAINDVDLRFMQLPEILEILRDTKRRPATLHFASSPDGIVKLREWPPMFELEPSDEEAADGRKGSNVDEDVQFEVTKEVTFPKPPFGILFGNWHDEAAYIRVFISSAGPAERSGVINIGQAVLQVCGQSVPMDATPATIENMIEQVTASGTAPPYAITLRDLDMEREIMKRAP</sequence>
<dbReference type="CDD" id="cd00136">
    <property type="entry name" value="PDZ_canonical"/>
    <property type="match status" value="1"/>
</dbReference>
<keyword evidence="6" id="KW-0460">Magnesium</keyword>
<comment type="caution">
    <text evidence="10">The sequence shown here is derived from an EMBL/GenBank/DDBJ whole genome shotgun (WGS) entry which is preliminary data.</text>
</comment>
<name>A0AAD5LFR9_PYTIN</name>
<dbReference type="Gene3D" id="3.30.70.270">
    <property type="match status" value="1"/>
</dbReference>
<dbReference type="GO" id="GO:0035861">
    <property type="term" value="C:site of double-strand break"/>
    <property type="evidence" value="ECO:0007669"/>
    <property type="project" value="TreeGrafter"/>
</dbReference>
<keyword evidence="7" id="KW-0234">DNA repair</keyword>
<keyword evidence="11" id="KW-1185">Reference proteome</keyword>
<dbReference type="SUPFAM" id="SSF50156">
    <property type="entry name" value="PDZ domain-like"/>
    <property type="match status" value="1"/>
</dbReference>
<dbReference type="PANTHER" id="PTHR45873:SF1">
    <property type="entry name" value="DNA POLYMERASE ETA"/>
    <property type="match status" value="1"/>
</dbReference>
<gene>
    <name evidence="10" type="ORF">P43SY_005614</name>
</gene>
<dbReference type="InterPro" id="IPR001126">
    <property type="entry name" value="UmuC"/>
</dbReference>
<accession>A0AAD5LFR9</accession>
<protein>
    <recommendedName>
        <fullName evidence="9">UmuC domain-containing protein</fullName>
    </recommendedName>
</protein>
<dbReference type="Gene3D" id="3.40.1170.60">
    <property type="match status" value="1"/>
</dbReference>
<dbReference type="FunFam" id="3.40.1170.60:FF:000003">
    <property type="entry name" value="DNA polymerase eta"/>
    <property type="match status" value="1"/>
</dbReference>
<dbReference type="GO" id="GO:0005657">
    <property type="term" value="C:replication fork"/>
    <property type="evidence" value="ECO:0007669"/>
    <property type="project" value="TreeGrafter"/>
</dbReference>
<evidence type="ECO:0000256" key="5">
    <source>
        <dbReference type="ARBA" id="ARBA00022763"/>
    </source>
</evidence>
<organism evidence="10 11">
    <name type="scientific">Pythium insidiosum</name>
    <name type="common">Pythiosis disease agent</name>
    <dbReference type="NCBI Taxonomy" id="114742"/>
    <lineage>
        <taxon>Eukaryota</taxon>
        <taxon>Sar</taxon>
        <taxon>Stramenopiles</taxon>
        <taxon>Oomycota</taxon>
        <taxon>Peronosporomycetes</taxon>
        <taxon>Pythiales</taxon>
        <taxon>Pythiaceae</taxon>
        <taxon>Pythium</taxon>
    </lineage>
</organism>
<evidence type="ECO:0000259" key="9">
    <source>
        <dbReference type="PROSITE" id="PS50173"/>
    </source>
</evidence>
<dbReference type="GO" id="GO:0042276">
    <property type="term" value="P:error-prone translesion synthesis"/>
    <property type="evidence" value="ECO:0007669"/>
    <property type="project" value="TreeGrafter"/>
</dbReference>
<evidence type="ECO:0000256" key="2">
    <source>
        <dbReference type="ARBA" id="ARBA00022679"/>
    </source>
</evidence>
<evidence type="ECO:0000313" key="11">
    <source>
        <dbReference type="Proteomes" id="UP001209570"/>
    </source>
</evidence>
<dbReference type="InterPro" id="IPR036775">
    <property type="entry name" value="DNA_pol_Y-fam_lit_finger_sf"/>
</dbReference>
<dbReference type="GO" id="GO:0003887">
    <property type="term" value="F:DNA-directed DNA polymerase activity"/>
    <property type="evidence" value="ECO:0007669"/>
    <property type="project" value="TreeGrafter"/>
</dbReference>
<dbReference type="Gene3D" id="2.30.42.10">
    <property type="match status" value="1"/>
</dbReference>
<dbReference type="SMART" id="SM00228">
    <property type="entry name" value="PDZ"/>
    <property type="match status" value="2"/>
</dbReference>
<dbReference type="EMBL" id="JAKCXM010000239">
    <property type="protein sequence ID" value="KAJ0397757.1"/>
    <property type="molecule type" value="Genomic_DNA"/>
</dbReference>
<reference evidence="10" key="1">
    <citation type="submission" date="2021-12" db="EMBL/GenBank/DDBJ databases">
        <title>Prjna785345.</title>
        <authorList>
            <person name="Rujirawat T."/>
            <person name="Krajaejun T."/>
        </authorList>
    </citation>
    <scope>NUCLEOTIDE SEQUENCE</scope>
    <source>
        <strain evidence="10">Pi057C3</strain>
    </source>
</reference>
<dbReference type="Gene3D" id="3.30.1490.100">
    <property type="entry name" value="DNA polymerase, Y-family, little finger domain"/>
    <property type="match status" value="1"/>
</dbReference>
<dbReference type="GO" id="GO:0009314">
    <property type="term" value="P:response to radiation"/>
    <property type="evidence" value="ECO:0007669"/>
    <property type="project" value="TreeGrafter"/>
</dbReference>
<evidence type="ECO:0000256" key="4">
    <source>
        <dbReference type="ARBA" id="ARBA00022723"/>
    </source>
</evidence>
<dbReference type="InterPro" id="IPR052230">
    <property type="entry name" value="DNA_polymerase_eta"/>
</dbReference>
<dbReference type="SUPFAM" id="SSF56672">
    <property type="entry name" value="DNA/RNA polymerases"/>
    <property type="match status" value="1"/>
</dbReference>
<dbReference type="PANTHER" id="PTHR45873">
    <property type="entry name" value="DNA POLYMERASE ETA"/>
    <property type="match status" value="1"/>
</dbReference>
<dbReference type="PROSITE" id="PS50173">
    <property type="entry name" value="UMUC"/>
    <property type="match status" value="1"/>
</dbReference>
<dbReference type="InterPro" id="IPR036034">
    <property type="entry name" value="PDZ_sf"/>
</dbReference>
<keyword evidence="8" id="KW-0539">Nucleus</keyword>
<dbReference type="InterPro" id="IPR001478">
    <property type="entry name" value="PDZ"/>
</dbReference>
<keyword evidence="5" id="KW-0227">DNA damage</keyword>
<dbReference type="AlphaFoldDB" id="A0AAD5LFR9"/>
<evidence type="ECO:0000256" key="6">
    <source>
        <dbReference type="ARBA" id="ARBA00022842"/>
    </source>
</evidence>
<evidence type="ECO:0000256" key="8">
    <source>
        <dbReference type="ARBA" id="ARBA00023242"/>
    </source>
</evidence>
<dbReference type="GO" id="GO:0006281">
    <property type="term" value="P:DNA repair"/>
    <property type="evidence" value="ECO:0007669"/>
    <property type="project" value="UniProtKB-KW"/>
</dbReference>